<dbReference type="Gene3D" id="1.10.1580.10">
    <property type="match status" value="1"/>
</dbReference>
<feature type="binding site" evidence="9">
    <location>
        <position position="167"/>
    </location>
    <ligand>
        <name>GTP</name>
        <dbReference type="ChEBI" id="CHEBI:37565"/>
    </ligand>
</feature>
<keyword evidence="12" id="KW-1185">Reference proteome</keyword>
<dbReference type="PANTHER" id="PTHR45782:SF4">
    <property type="entry name" value="MITOCHONDRIAL RIBOSOME-ASSOCIATED GTPASE 1"/>
    <property type="match status" value="1"/>
</dbReference>
<evidence type="ECO:0000256" key="9">
    <source>
        <dbReference type="PIRSR" id="PIRSR006230-1"/>
    </source>
</evidence>
<evidence type="ECO:0000256" key="4">
    <source>
        <dbReference type="ARBA" id="ARBA00022741"/>
    </source>
</evidence>
<comment type="similarity">
    <text evidence="8">Belongs to the TRAFAC class YlqF/YawG GTPase family. MTG1 subfamily.</text>
</comment>
<keyword evidence="7 8" id="KW-0342">GTP-binding</keyword>
<dbReference type="NCBIfam" id="TIGR03596">
    <property type="entry name" value="GTPase_YlqF"/>
    <property type="match status" value="1"/>
</dbReference>
<keyword evidence="6" id="KW-0694">RNA-binding</keyword>
<dbReference type="Proteomes" id="UP000528457">
    <property type="component" value="Unassembled WGS sequence"/>
</dbReference>
<dbReference type="GO" id="GO:0003924">
    <property type="term" value="F:GTPase activity"/>
    <property type="evidence" value="ECO:0007669"/>
    <property type="project" value="TreeGrafter"/>
</dbReference>
<dbReference type="GO" id="GO:0005525">
    <property type="term" value="F:GTP binding"/>
    <property type="evidence" value="ECO:0007669"/>
    <property type="project" value="UniProtKB-KW"/>
</dbReference>
<evidence type="ECO:0000256" key="6">
    <source>
        <dbReference type="ARBA" id="ARBA00022884"/>
    </source>
</evidence>
<dbReference type="PIRSF" id="PIRSF006230">
    <property type="entry name" value="MG442"/>
    <property type="match status" value="1"/>
</dbReference>
<dbReference type="InterPro" id="IPR027417">
    <property type="entry name" value="P-loop_NTPase"/>
</dbReference>
<protein>
    <recommendedName>
        <fullName evidence="2 8">Ribosome biogenesis GTPase A</fullName>
    </recommendedName>
</protein>
<dbReference type="Pfam" id="PF01926">
    <property type="entry name" value="MMR_HSR1"/>
    <property type="match status" value="1"/>
</dbReference>
<dbReference type="PANTHER" id="PTHR45782">
    <property type="entry name" value="MITOCHONDRIAL RIBOSOME-ASSOCIATED GTPASE 1"/>
    <property type="match status" value="1"/>
</dbReference>
<feature type="domain" description="G" evidence="10">
    <location>
        <begin position="116"/>
        <end position="179"/>
    </location>
</feature>
<dbReference type="EMBL" id="JACHHT010000003">
    <property type="protein sequence ID" value="MBB6523101.1"/>
    <property type="molecule type" value="Genomic_DNA"/>
</dbReference>
<dbReference type="FunFam" id="1.10.1580.10:FF:000003">
    <property type="entry name" value="Ribosome biogenesis GTPase A"/>
    <property type="match status" value="1"/>
</dbReference>
<dbReference type="GO" id="GO:0005737">
    <property type="term" value="C:cytoplasm"/>
    <property type="evidence" value="ECO:0007669"/>
    <property type="project" value="UniProtKB-SubCell"/>
</dbReference>
<dbReference type="Gene3D" id="3.40.50.300">
    <property type="entry name" value="P-loop containing nucleotide triphosphate hydrolases"/>
    <property type="match status" value="1"/>
</dbReference>
<evidence type="ECO:0000256" key="8">
    <source>
        <dbReference type="PIRNR" id="PIRNR006230"/>
    </source>
</evidence>
<dbReference type="SUPFAM" id="SSF52540">
    <property type="entry name" value="P-loop containing nucleoside triphosphate hydrolases"/>
    <property type="match status" value="1"/>
</dbReference>
<dbReference type="GO" id="GO:0006412">
    <property type="term" value="P:translation"/>
    <property type="evidence" value="ECO:0007669"/>
    <property type="project" value="TreeGrafter"/>
</dbReference>
<evidence type="ECO:0000256" key="3">
    <source>
        <dbReference type="ARBA" id="ARBA00022490"/>
    </source>
</evidence>
<dbReference type="GO" id="GO:0003723">
    <property type="term" value="F:RNA binding"/>
    <property type="evidence" value="ECO:0007669"/>
    <property type="project" value="UniProtKB-KW"/>
</dbReference>
<dbReference type="AlphaFoldDB" id="A0A7X0JXI3"/>
<comment type="function">
    <text evidence="8">Required for a late step of 50S ribosomal subunit assembly. Has GTPase activity.</text>
</comment>
<proteinExistence type="inferred from homology"/>
<organism evidence="11 12">
    <name type="scientific">Pseudoteredinibacter isoporae</name>
    <dbReference type="NCBI Taxonomy" id="570281"/>
    <lineage>
        <taxon>Bacteria</taxon>
        <taxon>Pseudomonadati</taxon>
        <taxon>Pseudomonadota</taxon>
        <taxon>Gammaproteobacteria</taxon>
        <taxon>Cellvibrionales</taxon>
        <taxon>Cellvibrionaceae</taxon>
        <taxon>Pseudoteredinibacter</taxon>
    </lineage>
</organism>
<evidence type="ECO:0000259" key="10">
    <source>
        <dbReference type="Pfam" id="PF01926"/>
    </source>
</evidence>
<keyword evidence="3 8" id="KW-0963">Cytoplasm</keyword>
<evidence type="ECO:0000256" key="2">
    <source>
        <dbReference type="ARBA" id="ARBA00014898"/>
    </source>
</evidence>
<dbReference type="InParanoid" id="A0A7X0JXI3"/>
<dbReference type="CDD" id="cd01856">
    <property type="entry name" value="YlqF"/>
    <property type="match status" value="1"/>
</dbReference>
<dbReference type="InterPro" id="IPR019991">
    <property type="entry name" value="GTP-bd_ribosome_bgen"/>
</dbReference>
<name>A0A7X0JXI3_9GAMM</name>
<evidence type="ECO:0000313" key="11">
    <source>
        <dbReference type="EMBL" id="MBB6523101.1"/>
    </source>
</evidence>
<dbReference type="InterPro" id="IPR016478">
    <property type="entry name" value="GTPase_MTG1"/>
</dbReference>
<gene>
    <name evidence="11" type="ORF">HNR48_003403</name>
</gene>
<keyword evidence="5" id="KW-0378">Hydrolase</keyword>
<evidence type="ECO:0000256" key="1">
    <source>
        <dbReference type="ARBA" id="ARBA00004496"/>
    </source>
</evidence>
<evidence type="ECO:0000256" key="5">
    <source>
        <dbReference type="ARBA" id="ARBA00022801"/>
    </source>
</evidence>
<comment type="caution">
    <text evidence="11">The sequence shown here is derived from an EMBL/GenBank/DDBJ whole genome shotgun (WGS) entry which is preliminary data.</text>
</comment>
<sequence length="309" mass="34833">MAIQWYPGHMHKAQKEVREAASQIDLYIEVLDARLPYSSQNPMIAELRGDKPSIKVLTKTDLADPQRTEIWQQHFEQEAGVKTLAITNQQSSKAKILPDLCRKLLPDTNQFKTINAMILGIPNVGKSTLINTLAGRSIAKVGNEPAVTKGQQKINLRNGIMLWDTPGMLWPKVENEHSAYRLGVSGAIKDTAMEYEDIAFYAIGFLQKHYPELLKERYQLQEVFDSEIDNLEAIAKRRACVRAGGRADLHKVSELLIKDLRGGQIGEITLETPEMITRELAEVERIKAEKAAQKEARRKARAPQRGNNQ</sequence>
<feature type="binding site" evidence="9">
    <location>
        <begin position="123"/>
        <end position="128"/>
    </location>
    <ligand>
        <name>GTP</name>
        <dbReference type="ChEBI" id="CHEBI:37565"/>
    </ligand>
</feature>
<accession>A0A7X0JXI3</accession>
<dbReference type="RefSeq" id="WP_166843817.1">
    <property type="nucleotide sequence ID" value="NZ_JAAONY010000003.1"/>
</dbReference>
<evidence type="ECO:0000313" key="12">
    <source>
        <dbReference type="Proteomes" id="UP000528457"/>
    </source>
</evidence>
<dbReference type="InterPro" id="IPR023179">
    <property type="entry name" value="GTP-bd_ortho_bundle_sf"/>
</dbReference>
<dbReference type="FunFam" id="3.40.50.300:FF:000590">
    <property type="entry name" value="Ribosome biogenesis GTPase A"/>
    <property type="match status" value="1"/>
</dbReference>
<keyword evidence="4 8" id="KW-0547">Nucleotide-binding</keyword>
<dbReference type="InterPro" id="IPR006073">
    <property type="entry name" value="GTP-bd"/>
</dbReference>
<evidence type="ECO:0000256" key="7">
    <source>
        <dbReference type="ARBA" id="ARBA00023134"/>
    </source>
</evidence>
<reference evidence="11 12" key="1">
    <citation type="submission" date="2020-08" db="EMBL/GenBank/DDBJ databases">
        <title>Genomic Encyclopedia of Type Strains, Phase IV (KMG-IV): sequencing the most valuable type-strain genomes for metagenomic binning, comparative biology and taxonomic classification.</title>
        <authorList>
            <person name="Goeker M."/>
        </authorList>
    </citation>
    <scope>NUCLEOTIDE SEQUENCE [LARGE SCALE GENOMIC DNA]</scope>
    <source>
        <strain evidence="11 12">DSM 22368</strain>
    </source>
</reference>
<comment type="subcellular location">
    <subcellularLocation>
        <location evidence="1 8">Cytoplasm</location>
    </subcellularLocation>
</comment>